<dbReference type="InterPro" id="IPR009003">
    <property type="entry name" value="Peptidase_S1_PA"/>
</dbReference>
<dbReference type="InterPro" id="IPR001314">
    <property type="entry name" value="Peptidase_S1A"/>
</dbReference>
<keyword evidence="6 10" id="KW-0378">Hydrolase</keyword>
<comment type="similarity">
    <text evidence="2">Belongs to the peptidase S1 family.</text>
</comment>
<dbReference type="InterPro" id="IPR033116">
    <property type="entry name" value="TRYPSIN_SER"/>
</dbReference>
<comment type="subcellular location">
    <subcellularLocation>
        <location evidence="1">Secreted</location>
        <location evidence="1">Extracellular space</location>
    </subcellularLocation>
</comment>
<dbReference type="PROSITE" id="PS00134">
    <property type="entry name" value="TRYPSIN_HIS"/>
    <property type="match status" value="1"/>
</dbReference>
<dbReference type="InterPro" id="IPR001254">
    <property type="entry name" value="Trypsin_dom"/>
</dbReference>
<keyword evidence="4 10" id="KW-0645">Protease</keyword>
<organism evidence="12 13">
    <name type="scientific">Pyrocoelia pectoralis</name>
    <dbReference type="NCBI Taxonomy" id="417401"/>
    <lineage>
        <taxon>Eukaryota</taxon>
        <taxon>Metazoa</taxon>
        <taxon>Ecdysozoa</taxon>
        <taxon>Arthropoda</taxon>
        <taxon>Hexapoda</taxon>
        <taxon>Insecta</taxon>
        <taxon>Pterygota</taxon>
        <taxon>Neoptera</taxon>
        <taxon>Endopterygota</taxon>
        <taxon>Coleoptera</taxon>
        <taxon>Polyphaga</taxon>
        <taxon>Elateriformia</taxon>
        <taxon>Elateroidea</taxon>
        <taxon>Lampyridae</taxon>
        <taxon>Lampyrinae</taxon>
        <taxon>Pyrocoelia</taxon>
    </lineage>
</organism>
<evidence type="ECO:0000259" key="11">
    <source>
        <dbReference type="PROSITE" id="PS50240"/>
    </source>
</evidence>
<protein>
    <recommendedName>
        <fullName evidence="11">Peptidase S1 domain-containing protein</fullName>
    </recommendedName>
</protein>
<dbReference type="FunFam" id="2.40.10.10:FF:000036">
    <property type="entry name" value="Trypsin beta"/>
    <property type="match status" value="1"/>
</dbReference>
<dbReference type="GO" id="GO:0006508">
    <property type="term" value="P:proteolysis"/>
    <property type="evidence" value="ECO:0007669"/>
    <property type="project" value="UniProtKB-KW"/>
</dbReference>
<dbReference type="Gene3D" id="2.40.10.10">
    <property type="entry name" value="Trypsin-like serine proteases"/>
    <property type="match status" value="4"/>
</dbReference>
<dbReference type="InterPro" id="IPR050430">
    <property type="entry name" value="Peptidase_S1"/>
</dbReference>
<feature type="domain" description="Peptidase S1" evidence="11">
    <location>
        <begin position="244"/>
        <end position="475"/>
    </location>
</feature>
<dbReference type="InterPro" id="IPR043504">
    <property type="entry name" value="Peptidase_S1_PA_chymotrypsin"/>
</dbReference>
<keyword evidence="7 10" id="KW-0720">Serine protease</keyword>
<evidence type="ECO:0000256" key="3">
    <source>
        <dbReference type="ARBA" id="ARBA00022525"/>
    </source>
</evidence>
<dbReference type="PANTHER" id="PTHR24276:SF91">
    <property type="entry name" value="AT26814P-RELATED"/>
    <property type="match status" value="1"/>
</dbReference>
<keyword evidence="9" id="KW-1015">Disulfide bond</keyword>
<dbReference type="PROSITE" id="PS50240">
    <property type="entry name" value="TRYPSIN_DOM"/>
    <property type="match status" value="2"/>
</dbReference>
<dbReference type="PRINTS" id="PR00722">
    <property type="entry name" value="CHYMOTRYPSIN"/>
</dbReference>
<gene>
    <name evidence="12" type="ORF">RI129_009528</name>
</gene>
<feature type="domain" description="Peptidase S1" evidence="11">
    <location>
        <begin position="21"/>
        <end position="193"/>
    </location>
</feature>
<dbReference type="AlphaFoldDB" id="A0AAN7V9I3"/>
<keyword evidence="8" id="KW-0865">Zymogen</keyword>
<dbReference type="PANTHER" id="PTHR24276">
    <property type="entry name" value="POLYSERASE-RELATED"/>
    <property type="match status" value="1"/>
</dbReference>
<dbReference type="PROSITE" id="PS00135">
    <property type="entry name" value="TRYPSIN_SER"/>
    <property type="match status" value="1"/>
</dbReference>
<dbReference type="GO" id="GO:0005576">
    <property type="term" value="C:extracellular region"/>
    <property type="evidence" value="ECO:0007669"/>
    <property type="project" value="UniProtKB-SubCell"/>
</dbReference>
<reference evidence="12 13" key="1">
    <citation type="journal article" date="2024" name="Insects">
        <title>An Improved Chromosome-Level Genome Assembly of the Firefly Pyrocoelia pectoralis.</title>
        <authorList>
            <person name="Fu X."/>
            <person name="Meyer-Rochow V.B."/>
            <person name="Ballantyne L."/>
            <person name="Zhu X."/>
        </authorList>
    </citation>
    <scope>NUCLEOTIDE SEQUENCE [LARGE SCALE GENOMIC DNA]</scope>
    <source>
        <strain evidence="12">XCY_ONT2</strain>
    </source>
</reference>
<keyword evidence="3" id="KW-0964">Secreted</keyword>
<evidence type="ECO:0000256" key="6">
    <source>
        <dbReference type="ARBA" id="ARBA00022801"/>
    </source>
</evidence>
<evidence type="ECO:0000313" key="12">
    <source>
        <dbReference type="EMBL" id="KAK5640981.1"/>
    </source>
</evidence>
<evidence type="ECO:0000256" key="7">
    <source>
        <dbReference type="ARBA" id="ARBA00022825"/>
    </source>
</evidence>
<dbReference type="SUPFAM" id="SSF50494">
    <property type="entry name" value="Trypsin-like serine proteases"/>
    <property type="match status" value="2"/>
</dbReference>
<evidence type="ECO:0000256" key="10">
    <source>
        <dbReference type="RuleBase" id="RU363034"/>
    </source>
</evidence>
<evidence type="ECO:0000256" key="2">
    <source>
        <dbReference type="ARBA" id="ARBA00007664"/>
    </source>
</evidence>
<proteinExistence type="inferred from homology"/>
<name>A0AAN7V9I3_9COLE</name>
<dbReference type="CDD" id="cd00190">
    <property type="entry name" value="Tryp_SPc"/>
    <property type="match status" value="2"/>
</dbReference>
<evidence type="ECO:0000256" key="8">
    <source>
        <dbReference type="ARBA" id="ARBA00023145"/>
    </source>
</evidence>
<accession>A0AAN7V9I3</accession>
<evidence type="ECO:0000313" key="13">
    <source>
        <dbReference type="Proteomes" id="UP001329430"/>
    </source>
</evidence>
<dbReference type="SMART" id="SM00020">
    <property type="entry name" value="Tryp_SPc"/>
    <property type="match status" value="2"/>
</dbReference>
<dbReference type="EMBL" id="JAVRBK010000007">
    <property type="protein sequence ID" value="KAK5640981.1"/>
    <property type="molecule type" value="Genomic_DNA"/>
</dbReference>
<sequence length="477" mass="50761">MVSQFSSFCIVSSTVFSDPRIINGEPAAAGQFPWQVANRFKTLFGTSFCGGSLISDSWVLTAAHCVEKPIQLGKEYVADNAGLTVSGWGKTSDESNTVSPILNFVELTTISNAACRDIYSSAVTDSVVCCTGEDTKSTCNGDSGGPLIQIQENGTPVHVGVVSFGHVAGCAKGYPAGFSRTSSYGEWIKVNTGIFDAANLHKEIRDLKTSVAASLPTEDKQQPVAVEHNKNDLIYYSLVLYPRIINGEPAAEGQFPWQVANRFKTFMGTSFCGGSLISDSWVLTAAHCVVNAYSFEITLGSLSSKGKEGGSLVVVTKNGFPHELYDPFTLNNDVGLINLEQKIEFTDTIRPIQLGKEYVADNAGLTVSGWGKTSDESSAVSPILNFVELTTISNAACRDIYSSSITESVVCCSGKDLKTTCNGDSGGPLIQIQENGTAIHVGVVSFVHIAGCASGYPSGYSRTSSYGEWIKVHTGVE</sequence>
<comment type="caution">
    <text evidence="12">The sequence shown here is derived from an EMBL/GenBank/DDBJ whole genome shotgun (WGS) entry which is preliminary data.</text>
</comment>
<keyword evidence="13" id="KW-1185">Reference proteome</keyword>
<keyword evidence="5" id="KW-0732">Signal</keyword>
<evidence type="ECO:0000256" key="1">
    <source>
        <dbReference type="ARBA" id="ARBA00004239"/>
    </source>
</evidence>
<evidence type="ECO:0000256" key="5">
    <source>
        <dbReference type="ARBA" id="ARBA00022729"/>
    </source>
</evidence>
<dbReference type="GO" id="GO:0004252">
    <property type="term" value="F:serine-type endopeptidase activity"/>
    <property type="evidence" value="ECO:0007669"/>
    <property type="project" value="InterPro"/>
</dbReference>
<dbReference type="FunFam" id="2.40.10.10:FF:000146">
    <property type="entry name" value="Serine protease 53"/>
    <property type="match status" value="1"/>
</dbReference>
<dbReference type="Proteomes" id="UP001329430">
    <property type="component" value="Chromosome 7"/>
</dbReference>
<evidence type="ECO:0000256" key="9">
    <source>
        <dbReference type="ARBA" id="ARBA00023157"/>
    </source>
</evidence>
<dbReference type="InterPro" id="IPR018114">
    <property type="entry name" value="TRYPSIN_HIS"/>
</dbReference>
<evidence type="ECO:0000256" key="4">
    <source>
        <dbReference type="ARBA" id="ARBA00022670"/>
    </source>
</evidence>
<dbReference type="Pfam" id="PF00089">
    <property type="entry name" value="Trypsin"/>
    <property type="match status" value="2"/>
</dbReference>